<comment type="caution">
    <text evidence="7">The sequence shown here is derived from an EMBL/GenBank/DDBJ whole genome shotgun (WGS) entry which is preliminary data.</text>
</comment>
<accession>A0A9P4Q9P2</accession>
<feature type="transmembrane region" description="Helical" evidence="5">
    <location>
        <begin position="81"/>
        <end position="106"/>
    </location>
</feature>
<proteinExistence type="predicted"/>
<dbReference type="OrthoDB" id="2117453at2759"/>
<keyword evidence="8" id="KW-1185">Reference proteome</keyword>
<comment type="subcellular location">
    <subcellularLocation>
        <location evidence="1">Membrane</location>
        <topology evidence="1">Multi-pass membrane protein</topology>
    </subcellularLocation>
</comment>
<evidence type="ECO:0000256" key="3">
    <source>
        <dbReference type="ARBA" id="ARBA00022989"/>
    </source>
</evidence>
<keyword evidence="4 5" id="KW-0472">Membrane</keyword>
<name>A0A9P4Q9P2_9PEZI</name>
<feature type="domain" description="MARVEL" evidence="6">
    <location>
        <begin position="11"/>
        <end position="132"/>
    </location>
</feature>
<evidence type="ECO:0000313" key="7">
    <source>
        <dbReference type="EMBL" id="KAF2723198.1"/>
    </source>
</evidence>
<dbReference type="PANTHER" id="PTHR37451:SF1">
    <property type="entry name" value="MARVEL DOMAIN-CONTAINING PROTEIN"/>
    <property type="match status" value="1"/>
</dbReference>
<dbReference type="Pfam" id="PF01284">
    <property type="entry name" value="MARVEL"/>
    <property type="match status" value="1"/>
</dbReference>
<dbReference type="InterPro" id="IPR008253">
    <property type="entry name" value="Marvel"/>
</dbReference>
<keyword evidence="3 5" id="KW-1133">Transmembrane helix</keyword>
<feature type="transmembrane region" description="Helical" evidence="5">
    <location>
        <begin position="49"/>
        <end position="69"/>
    </location>
</feature>
<evidence type="ECO:0000256" key="5">
    <source>
        <dbReference type="SAM" id="Phobius"/>
    </source>
</evidence>
<protein>
    <recommendedName>
        <fullName evidence="6">MARVEL domain-containing protein</fullName>
    </recommendedName>
</protein>
<dbReference type="AlphaFoldDB" id="A0A9P4Q9P2"/>
<gene>
    <name evidence="7" type="ORF">K431DRAFT_220482</name>
</gene>
<sequence length="145" mass="15980">MQPINTALAVRILRIIQAIFAVIVLGTTAYVANWWTSQRGWHASTPSEIAFLIFVSVWTLLALVYLVVVPWQFSQTQAAHIFAITVVEGVTMLFWFAGFIALAVWLSDRDCYGNVCSSARAGTIFGAFEWYAGLACAPVMAKSNL</sequence>
<reference evidence="7" key="1">
    <citation type="journal article" date="2020" name="Stud. Mycol.">
        <title>101 Dothideomycetes genomes: a test case for predicting lifestyles and emergence of pathogens.</title>
        <authorList>
            <person name="Haridas S."/>
            <person name="Albert R."/>
            <person name="Binder M."/>
            <person name="Bloem J."/>
            <person name="Labutti K."/>
            <person name="Salamov A."/>
            <person name="Andreopoulos B."/>
            <person name="Baker S."/>
            <person name="Barry K."/>
            <person name="Bills G."/>
            <person name="Bluhm B."/>
            <person name="Cannon C."/>
            <person name="Castanera R."/>
            <person name="Culley D."/>
            <person name="Daum C."/>
            <person name="Ezra D."/>
            <person name="Gonzalez J."/>
            <person name="Henrissat B."/>
            <person name="Kuo A."/>
            <person name="Liang C."/>
            <person name="Lipzen A."/>
            <person name="Lutzoni F."/>
            <person name="Magnuson J."/>
            <person name="Mondo S."/>
            <person name="Nolan M."/>
            <person name="Ohm R."/>
            <person name="Pangilinan J."/>
            <person name="Park H.-J."/>
            <person name="Ramirez L."/>
            <person name="Alfaro M."/>
            <person name="Sun H."/>
            <person name="Tritt A."/>
            <person name="Yoshinaga Y."/>
            <person name="Zwiers L.-H."/>
            <person name="Turgeon B."/>
            <person name="Goodwin S."/>
            <person name="Spatafora J."/>
            <person name="Crous P."/>
            <person name="Grigoriev I."/>
        </authorList>
    </citation>
    <scope>NUCLEOTIDE SEQUENCE</scope>
    <source>
        <strain evidence="7">CBS 116435</strain>
    </source>
</reference>
<feature type="transmembrane region" description="Helical" evidence="5">
    <location>
        <begin position="12"/>
        <end position="37"/>
    </location>
</feature>
<evidence type="ECO:0000259" key="6">
    <source>
        <dbReference type="Pfam" id="PF01284"/>
    </source>
</evidence>
<dbReference type="Proteomes" id="UP000799441">
    <property type="component" value="Unassembled WGS sequence"/>
</dbReference>
<dbReference type="GO" id="GO:0016020">
    <property type="term" value="C:membrane"/>
    <property type="evidence" value="ECO:0007669"/>
    <property type="project" value="UniProtKB-SubCell"/>
</dbReference>
<organism evidence="7 8">
    <name type="scientific">Polychaeton citri CBS 116435</name>
    <dbReference type="NCBI Taxonomy" id="1314669"/>
    <lineage>
        <taxon>Eukaryota</taxon>
        <taxon>Fungi</taxon>
        <taxon>Dikarya</taxon>
        <taxon>Ascomycota</taxon>
        <taxon>Pezizomycotina</taxon>
        <taxon>Dothideomycetes</taxon>
        <taxon>Dothideomycetidae</taxon>
        <taxon>Capnodiales</taxon>
        <taxon>Capnodiaceae</taxon>
        <taxon>Polychaeton</taxon>
    </lineage>
</organism>
<dbReference type="PANTHER" id="PTHR37451">
    <property type="entry name" value="MARVEL DOMAIN"/>
    <property type="match status" value="1"/>
</dbReference>
<dbReference type="EMBL" id="MU003778">
    <property type="protein sequence ID" value="KAF2723198.1"/>
    <property type="molecule type" value="Genomic_DNA"/>
</dbReference>
<evidence type="ECO:0000313" key="8">
    <source>
        <dbReference type="Proteomes" id="UP000799441"/>
    </source>
</evidence>
<evidence type="ECO:0000256" key="4">
    <source>
        <dbReference type="ARBA" id="ARBA00023136"/>
    </source>
</evidence>
<evidence type="ECO:0000256" key="1">
    <source>
        <dbReference type="ARBA" id="ARBA00004141"/>
    </source>
</evidence>
<evidence type="ECO:0000256" key="2">
    <source>
        <dbReference type="ARBA" id="ARBA00022692"/>
    </source>
</evidence>
<keyword evidence="2 5" id="KW-0812">Transmembrane</keyword>